<protein>
    <submittedName>
        <fullName evidence="2">Uncharacterized protein</fullName>
    </submittedName>
</protein>
<comment type="caution">
    <text evidence="2">The sequence shown here is derived from an EMBL/GenBank/DDBJ whole genome shotgun (WGS) entry which is preliminary data.</text>
</comment>
<keyword evidence="3" id="KW-1185">Reference proteome</keyword>
<organism evidence="2 3">
    <name type="scientific">Pseudoloma neurophilia</name>
    <dbReference type="NCBI Taxonomy" id="146866"/>
    <lineage>
        <taxon>Eukaryota</taxon>
        <taxon>Fungi</taxon>
        <taxon>Fungi incertae sedis</taxon>
        <taxon>Microsporidia</taxon>
        <taxon>Pseudoloma</taxon>
    </lineage>
</organism>
<reference evidence="2 3" key="1">
    <citation type="submission" date="2015-07" db="EMBL/GenBank/DDBJ databases">
        <title>The genome of Pseudoloma neurophilia, a relevant intracellular parasite of the zebrafish.</title>
        <authorList>
            <person name="Ndikumana S."/>
            <person name="Pelin A."/>
            <person name="Sanders J."/>
            <person name="Corradi N."/>
        </authorList>
    </citation>
    <scope>NUCLEOTIDE SEQUENCE [LARGE SCALE GENOMIC DNA]</scope>
    <source>
        <strain evidence="2 3">MK1</strain>
    </source>
</reference>
<evidence type="ECO:0000256" key="1">
    <source>
        <dbReference type="SAM" id="SignalP"/>
    </source>
</evidence>
<dbReference type="Proteomes" id="UP000051530">
    <property type="component" value="Unassembled WGS sequence"/>
</dbReference>
<gene>
    <name evidence="2" type="ORF">M153_1960002598</name>
</gene>
<dbReference type="AlphaFoldDB" id="A0A0R0LZK3"/>
<evidence type="ECO:0000313" key="2">
    <source>
        <dbReference type="EMBL" id="KRH94618.1"/>
    </source>
</evidence>
<feature type="signal peptide" evidence="1">
    <location>
        <begin position="1"/>
        <end position="20"/>
    </location>
</feature>
<accession>A0A0R0LZK3</accession>
<sequence length="599" mass="69392">MLFYCTYLNISILFLKYLHAAEENEDDFVLLLKTAKQAATSRITLPAINIGQSLEGMFDDFTFESVQDEEDEDELQFAKMAASAPRLQKISIPSLISSYDFDDASFEQPTFDEDEEFFLAVQKDVRASQISDRKSVHQLKDKKSQNKGVVGLSAAANQQAKSQVLPSVCSEDSTTLDCVRVILECMFSCEFMSEFLKKKLTRVRVSSFESEMLKLFEKIKINGKLSNTDITKISDENLRKNFLSIPSPITPKRTDLDPVGHIQEIFEKTYKPVDSFKFSNIIVAPFCSLTFYFRIYGKHRMFSLNKLYINLMSRIKNIEYKEPFSKVLYTEDNIRTVNGRACFNGFKFCPNPENHENSKYCDNKNRKSGQDNTYDYCYGCNSTGLNLKNEKFLGGEEREAHSNCITILYDRNKEKKSNSSQLQVSKKRFSFLPQLLEDLVKNRLKHDAPMTCKEFLILLLESFRHEVKNSKDKSILIEERIAIVIEGLYFKSKYVTMAKQTPHHQSANQKYKDEPLELLFPQILTTKYGQRYGRRGVIFEDPTGKSGLEYLAFVKDGKIWRVVEPIVYSFVRFTESHFQQMIIENNLEILYTFYNIVED</sequence>
<dbReference type="EMBL" id="LGUB01000050">
    <property type="protein sequence ID" value="KRH94618.1"/>
    <property type="molecule type" value="Genomic_DNA"/>
</dbReference>
<dbReference type="VEuPathDB" id="MicrosporidiaDB:M153_1960002598"/>
<proteinExistence type="predicted"/>
<feature type="chain" id="PRO_5006399040" evidence="1">
    <location>
        <begin position="21"/>
        <end position="599"/>
    </location>
</feature>
<keyword evidence="1" id="KW-0732">Signal</keyword>
<evidence type="ECO:0000313" key="3">
    <source>
        <dbReference type="Proteomes" id="UP000051530"/>
    </source>
</evidence>
<name>A0A0R0LZK3_9MICR</name>